<reference evidence="14 15" key="1">
    <citation type="journal article" date="2018" name="Mol. Plant">
        <title>The genome of Artemisia annua provides insight into the evolution of Asteraceae family and artemisinin biosynthesis.</title>
        <authorList>
            <person name="Shen Q."/>
            <person name="Zhang L."/>
            <person name="Liao Z."/>
            <person name="Wang S."/>
            <person name="Yan T."/>
            <person name="Shi P."/>
            <person name="Liu M."/>
            <person name="Fu X."/>
            <person name="Pan Q."/>
            <person name="Wang Y."/>
            <person name="Lv Z."/>
            <person name="Lu X."/>
            <person name="Zhang F."/>
            <person name="Jiang W."/>
            <person name="Ma Y."/>
            <person name="Chen M."/>
            <person name="Hao X."/>
            <person name="Li L."/>
            <person name="Tang Y."/>
            <person name="Lv G."/>
            <person name="Zhou Y."/>
            <person name="Sun X."/>
            <person name="Brodelius P.E."/>
            <person name="Rose J.K.C."/>
            <person name="Tang K."/>
        </authorList>
    </citation>
    <scope>NUCLEOTIDE SEQUENCE [LARGE SCALE GENOMIC DNA]</scope>
    <source>
        <strain evidence="15">cv. Huhao1</strain>
        <tissue evidence="14">Leaf</tissue>
    </source>
</reference>
<dbReference type="Pfam" id="PF00190">
    <property type="entry name" value="Cupin_1"/>
    <property type="match status" value="1"/>
</dbReference>
<comment type="caution">
    <text evidence="14">The sequence shown here is derived from an EMBL/GenBank/DDBJ whole genome shotgun (WGS) entry which is preliminary data.</text>
</comment>
<feature type="binding site" evidence="10">
    <location>
        <position position="149"/>
    </location>
    <ligand>
        <name>Mn(2+)</name>
        <dbReference type="ChEBI" id="CHEBI:29035"/>
    </ligand>
</feature>
<dbReference type="Gene3D" id="2.60.120.10">
    <property type="entry name" value="Jelly Rolls"/>
    <property type="match status" value="1"/>
</dbReference>
<dbReference type="STRING" id="35608.A0A2U1L8R8"/>
<dbReference type="InterPro" id="IPR001929">
    <property type="entry name" value="Germin"/>
</dbReference>
<dbReference type="InterPro" id="IPR011051">
    <property type="entry name" value="RmlC_Cupin_sf"/>
</dbReference>
<dbReference type="AlphaFoldDB" id="A0A2U1L8R8"/>
<feature type="binding site" evidence="10">
    <location>
        <position position="103"/>
    </location>
    <ligand>
        <name>Mn(2+)</name>
        <dbReference type="ChEBI" id="CHEBI:29035"/>
    </ligand>
</feature>
<evidence type="ECO:0000256" key="10">
    <source>
        <dbReference type="PIRSR" id="PIRSR601929-2"/>
    </source>
</evidence>
<proteinExistence type="inferred from homology"/>
<evidence type="ECO:0000256" key="6">
    <source>
        <dbReference type="ARBA" id="ARBA00022729"/>
    </source>
</evidence>
<accession>A0A2U1L8R8</accession>
<dbReference type="SUPFAM" id="SSF51182">
    <property type="entry name" value="RmlC-like cupins"/>
    <property type="match status" value="1"/>
</dbReference>
<name>A0A2U1L8R8_ARTAN</name>
<comment type="subcellular location">
    <subcellularLocation>
        <location evidence="1 12">Secreted</location>
        <location evidence="1 12">Extracellular space</location>
        <location evidence="1 12">Apoplast</location>
    </subcellularLocation>
</comment>
<evidence type="ECO:0000256" key="5">
    <source>
        <dbReference type="ARBA" id="ARBA00022723"/>
    </source>
</evidence>
<feature type="signal peptide" evidence="12">
    <location>
        <begin position="1"/>
        <end position="20"/>
    </location>
</feature>
<dbReference type="InterPro" id="IPR006045">
    <property type="entry name" value="Cupin_1"/>
</dbReference>
<dbReference type="PRINTS" id="PR00325">
    <property type="entry name" value="GERMIN"/>
</dbReference>
<evidence type="ECO:0000256" key="8">
    <source>
        <dbReference type="ARBA" id="ARBA00023211"/>
    </source>
</evidence>
<dbReference type="FunFam" id="2.60.120.10:FF:000047">
    <property type="entry name" value="Auxin-binding protein ABP19a"/>
    <property type="match status" value="1"/>
</dbReference>
<dbReference type="SMART" id="SM00835">
    <property type="entry name" value="Cupin_1"/>
    <property type="match status" value="1"/>
</dbReference>
<evidence type="ECO:0000256" key="1">
    <source>
        <dbReference type="ARBA" id="ARBA00004271"/>
    </source>
</evidence>
<feature type="chain" id="PRO_5019616208" description="Germin-like protein" evidence="12">
    <location>
        <begin position="21"/>
        <end position="211"/>
    </location>
</feature>
<dbReference type="EMBL" id="PKPP01010789">
    <property type="protein sequence ID" value="PWA45376.1"/>
    <property type="molecule type" value="Genomic_DNA"/>
</dbReference>
<dbReference type="PANTHER" id="PTHR31238">
    <property type="entry name" value="GERMIN-LIKE PROTEIN SUBFAMILY 3 MEMBER 3"/>
    <property type="match status" value="1"/>
</dbReference>
<keyword evidence="5 9" id="KW-0479">Metal-binding</keyword>
<evidence type="ECO:0000259" key="13">
    <source>
        <dbReference type="SMART" id="SM00835"/>
    </source>
</evidence>
<feature type="binding site" evidence="10">
    <location>
        <position position="105"/>
    </location>
    <ligand>
        <name>Mn(2+)</name>
        <dbReference type="ChEBI" id="CHEBI:29035"/>
    </ligand>
</feature>
<organism evidence="14 15">
    <name type="scientific">Artemisia annua</name>
    <name type="common">Sweet wormwood</name>
    <dbReference type="NCBI Taxonomy" id="35608"/>
    <lineage>
        <taxon>Eukaryota</taxon>
        <taxon>Viridiplantae</taxon>
        <taxon>Streptophyta</taxon>
        <taxon>Embryophyta</taxon>
        <taxon>Tracheophyta</taxon>
        <taxon>Spermatophyta</taxon>
        <taxon>Magnoliopsida</taxon>
        <taxon>eudicotyledons</taxon>
        <taxon>Gunneridae</taxon>
        <taxon>Pentapetalae</taxon>
        <taxon>asterids</taxon>
        <taxon>campanulids</taxon>
        <taxon>Asterales</taxon>
        <taxon>Asteraceae</taxon>
        <taxon>Asteroideae</taxon>
        <taxon>Anthemideae</taxon>
        <taxon>Artemisiinae</taxon>
        <taxon>Artemisia</taxon>
    </lineage>
</organism>
<sequence length="211" mass="22079">MNMFHILLTIFVLVTYSAHAAVQDFCVADLKVPESPAGYSCKPPTNVTVDDFVSSSLNFAANTSNIINAAVTPAFAAQLPGVNGLGISIARLDLAPGGVIPMHTHPAGSELLLVTQGVIKAGFISSANKVYIKTLKKGDIMVFPQGLLHFQLNAGGVPAVAFASFSSASPGLQITDFALFANDFPSSLVEKTTFLDNATVRKLKAVLRGTG</sequence>
<keyword evidence="15" id="KW-1185">Reference proteome</keyword>
<dbReference type="Proteomes" id="UP000245207">
    <property type="component" value="Unassembled WGS sequence"/>
</dbReference>
<dbReference type="InterPro" id="IPR019780">
    <property type="entry name" value="Germin_Mn-BS"/>
</dbReference>
<feature type="binding site" evidence="9">
    <location>
        <position position="110"/>
    </location>
    <ligand>
        <name>oxalate</name>
        <dbReference type="ChEBI" id="CHEBI:30623"/>
    </ligand>
</feature>
<evidence type="ECO:0000256" key="9">
    <source>
        <dbReference type="PIRSR" id="PIRSR601929-1"/>
    </source>
</evidence>
<keyword evidence="6 12" id="KW-0732">Signal</keyword>
<evidence type="ECO:0000313" key="15">
    <source>
        <dbReference type="Proteomes" id="UP000245207"/>
    </source>
</evidence>
<dbReference type="GO" id="GO:0030145">
    <property type="term" value="F:manganese ion binding"/>
    <property type="evidence" value="ECO:0007669"/>
    <property type="project" value="UniProtKB-UniRule"/>
</dbReference>
<evidence type="ECO:0000256" key="2">
    <source>
        <dbReference type="ARBA" id="ARBA00007456"/>
    </source>
</evidence>
<dbReference type="GO" id="GO:0048046">
    <property type="term" value="C:apoplast"/>
    <property type="evidence" value="ECO:0007669"/>
    <property type="project" value="UniProtKB-SubCell"/>
</dbReference>
<feature type="domain" description="Cupin type-1" evidence="13">
    <location>
        <begin position="55"/>
        <end position="201"/>
    </location>
</feature>
<evidence type="ECO:0000256" key="7">
    <source>
        <dbReference type="ARBA" id="ARBA00023157"/>
    </source>
</evidence>
<evidence type="ECO:0000256" key="3">
    <source>
        <dbReference type="ARBA" id="ARBA00022523"/>
    </source>
</evidence>
<dbReference type="PROSITE" id="PS00725">
    <property type="entry name" value="GERMIN"/>
    <property type="match status" value="1"/>
</dbReference>
<gene>
    <name evidence="14" type="ORF">CTI12_AA438660</name>
</gene>
<evidence type="ECO:0000256" key="12">
    <source>
        <dbReference type="RuleBase" id="RU366015"/>
    </source>
</evidence>
<comment type="similarity">
    <text evidence="2 12">Belongs to the germin family.</text>
</comment>
<protein>
    <recommendedName>
        <fullName evidence="12">Germin-like protein</fullName>
    </recommendedName>
</protein>
<feature type="binding site" evidence="10">
    <location>
        <position position="110"/>
    </location>
    <ligand>
        <name>Mn(2+)</name>
        <dbReference type="ChEBI" id="CHEBI:29035"/>
    </ligand>
</feature>
<evidence type="ECO:0000256" key="11">
    <source>
        <dbReference type="PIRSR" id="PIRSR601929-3"/>
    </source>
</evidence>
<keyword evidence="4 12" id="KW-0964">Secreted</keyword>
<keyword evidence="8 9" id="KW-0464">Manganese</keyword>
<dbReference type="OrthoDB" id="1921208at2759"/>
<keyword evidence="7 11" id="KW-1015">Disulfide bond</keyword>
<dbReference type="InterPro" id="IPR014710">
    <property type="entry name" value="RmlC-like_jellyroll"/>
</dbReference>
<dbReference type="CDD" id="cd02241">
    <property type="entry name" value="cupin_OxOx"/>
    <property type="match status" value="1"/>
</dbReference>
<evidence type="ECO:0000313" key="14">
    <source>
        <dbReference type="EMBL" id="PWA45376.1"/>
    </source>
</evidence>
<evidence type="ECO:0000256" key="4">
    <source>
        <dbReference type="ARBA" id="ARBA00022525"/>
    </source>
</evidence>
<feature type="disulfide bond" evidence="11">
    <location>
        <begin position="26"/>
        <end position="41"/>
    </location>
</feature>
<feature type="binding site" evidence="9">
    <location>
        <position position="105"/>
    </location>
    <ligand>
        <name>oxalate</name>
        <dbReference type="ChEBI" id="CHEBI:30623"/>
    </ligand>
</feature>
<keyword evidence="3 12" id="KW-0052">Apoplast</keyword>